<evidence type="ECO:0000259" key="3">
    <source>
        <dbReference type="PROSITE" id="PS51186"/>
    </source>
</evidence>
<dbReference type="CDD" id="cd04301">
    <property type="entry name" value="NAT_SF"/>
    <property type="match status" value="1"/>
</dbReference>
<dbReference type="InterPro" id="IPR000182">
    <property type="entry name" value="GNAT_dom"/>
</dbReference>
<dbReference type="InterPro" id="IPR016181">
    <property type="entry name" value="Acyl_CoA_acyltransferase"/>
</dbReference>
<accession>A0A644YQK3</accession>
<keyword evidence="2" id="KW-0012">Acyltransferase</keyword>
<feature type="domain" description="N-acetyltransferase" evidence="3">
    <location>
        <begin position="8"/>
        <end position="197"/>
    </location>
</feature>
<dbReference type="InterPro" id="IPR050680">
    <property type="entry name" value="YpeA/RimI_acetyltransf"/>
</dbReference>
<sequence>MSVARDEITYREIEDGNVEICRDLCNALMAHQADRGVLHPEVLRAMSFDNRLKPSFEGAEEKQIITAFDGGKPIGYVYSSAGLETEASKTARPAWAAGLPGIRETGFYPDWLPLPGKIGCLNNLYVLPEYRGRHIASALCDKAMSWLRSVTDIKYIFVYVSNGNNSVIDFYKNYGFEYSHDVFGGFIIAYYQKVQDR</sequence>
<protein>
    <recommendedName>
        <fullName evidence="3">N-acetyltransferase domain-containing protein</fullName>
    </recommendedName>
</protein>
<proteinExistence type="predicted"/>
<organism evidence="4">
    <name type="scientific">bioreactor metagenome</name>
    <dbReference type="NCBI Taxonomy" id="1076179"/>
    <lineage>
        <taxon>unclassified sequences</taxon>
        <taxon>metagenomes</taxon>
        <taxon>ecological metagenomes</taxon>
    </lineage>
</organism>
<keyword evidence="1" id="KW-0808">Transferase</keyword>
<dbReference type="AlphaFoldDB" id="A0A644YQK3"/>
<name>A0A644YQK3_9ZZZZ</name>
<reference evidence="4" key="1">
    <citation type="submission" date="2019-08" db="EMBL/GenBank/DDBJ databases">
        <authorList>
            <person name="Kucharzyk K."/>
            <person name="Murdoch R.W."/>
            <person name="Higgins S."/>
            <person name="Loffler F."/>
        </authorList>
    </citation>
    <scope>NUCLEOTIDE SEQUENCE</scope>
</reference>
<dbReference type="Gene3D" id="3.40.630.30">
    <property type="match status" value="1"/>
</dbReference>
<evidence type="ECO:0000313" key="4">
    <source>
        <dbReference type="EMBL" id="MPM30892.1"/>
    </source>
</evidence>
<dbReference type="GO" id="GO:0016747">
    <property type="term" value="F:acyltransferase activity, transferring groups other than amino-acyl groups"/>
    <property type="evidence" value="ECO:0007669"/>
    <property type="project" value="InterPro"/>
</dbReference>
<evidence type="ECO:0000256" key="1">
    <source>
        <dbReference type="ARBA" id="ARBA00022679"/>
    </source>
</evidence>
<evidence type="ECO:0000256" key="2">
    <source>
        <dbReference type="ARBA" id="ARBA00023315"/>
    </source>
</evidence>
<gene>
    <name evidence="4" type="ORF">SDC9_77444</name>
</gene>
<comment type="caution">
    <text evidence="4">The sequence shown here is derived from an EMBL/GenBank/DDBJ whole genome shotgun (WGS) entry which is preliminary data.</text>
</comment>
<dbReference type="Pfam" id="PF00583">
    <property type="entry name" value="Acetyltransf_1"/>
    <property type="match status" value="1"/>
</dbReference>
<dbReference type="EMBL" id="VSSQ01005919">
    <property type="protein sequence ID" value="MPM30892.1"/>
    <property type="molecule type" value="Genomic_DNA"/>
</dbReference>
<dbReference type="PANTHER" id="PTHR43420">
    <property type="entry name" value="ACETYLTRANSFERASE"/>
    <property type="match status" value="1"/>
</dbReference>
<dbReference type="SUPFAM" id="SSF55729">
    <property type="entry name" value="Acyl-CoA N-acyltransferases (Nat)"/>
    <property type="match status" value="1"/>
</dbReference>
<dbReference type="PROSITE" id="PS51186">
    <property type="entry name" value="GNAT"/>
    <property type="match status" value="1"/>
</dbReference>